<dbReference type="Gene3D" id="3.40.50.150">
    <property type="entry name" value="Vaccinia Virus protein VP39"/>
    <property type="match status" value="1"/>
</dbReference>
<dbReference type="Pfam" id="PF03705">
    <property type="entry name" value="CheR_N"/>
    <property type="match status" value="1"/>
</dbReference>
<dbReference type="SUPFAM" id="SSF47757">
    <property type="entry name" value="Chemotaxis receptor methyltransferase CheR, N-terminal domain"/>
    <property type="match status" value="1"/>
</dbReference>
<dbReference type="Gene3D" id="1.10.155.10">
    <property type="entry name" value="Chemotaxis receptor methyltransferase CheR, N-terminal domain"/>
    <property type="match status" value="1"/>
</dbReference>
<feature type="binding site" evidence="6">
    <location>
        <position position="84"/>
    </location>
    <ligand>
        <name>S-adenosyl-L-methionine</name>
        <dbReference type="ChEBI" id="CHEBI:59789"/>
    </ligand>
</feature>
<dbReference type="InterPro" id="IPR026024">
    <property type="entry name" value="Chemotaxis_MeTrfase_CheR"/>
</dbReference>
<keyword evidence="9" id="KW-1185">Reference proteome</keyword>
<dbReference type="Proteomes" id="UP000214747">
    <property type="component" value="Unassembled WGS sequence"/>
</dbReference>
<dbReference type="Pfam" id="PF01739">
    <property type="entry name" value="CheR"/>
    <property type="match status" value="1"/>
</dbReference>
<keyword evidence="3 5" id="KW-0808">Transferase</keyword>
<protein>
    <recommendedName>
        <fullName evidence="5">Chemotaxis protein methyltransferase</fullName>
        <ecNumber evidence="5">2.1.1.80</ecNumber>
    </recommendedName>
</protein>
<dbReference type="InterPro" id="IPR029063">
    <property type="entry name" value="SAM-dependent_MTases_sf"/>
</dbReference>
<feature type="domain" description="CheR-type methyltransferase" evidence="7">
    <location>
        <begin position="5"/>
        <end position="284"/>
    </location>
</feature>
<evidence type="ECO:0000256" key="1">
    <source>
        <dbReference type="ARBA" id="ARBA00001541"/>
    </source>
</evidence>
<dbReference type="PANTHER" id="PTHR24422:SF10">
    <property type="entry name" value="CHEMOTAXIS PROTEIN METHYLTRANSFERASE 2"/>
    <property type="match status" value="1"/>
</dbReference>
<dbReference type="InterPro" id="IPR022641">
    <property type="entry name" value="CheR_N"/>
</dbReference>
<dbReference type="InterPro" id="IPR000780">
    <property type="entry name" value="CheR_MeTrfase"/>
</dbReference>
<dbReference type="InterPro" id="IPR036804">
    <property type="entry name" value="CheR_N_sf"/>
</dbReference>
<dbReference type="AlphaFoldDB" id="A0A225SYN6"/>
<proteinExistence type="predicted"/>
<keyword evidence="4 5" id="KW-0949">S-adenosyl-L-methionine</keyword>
<comment type="function">
    <text evidence="5">Methylation of the membrane-bound methyl-accepting chemotaxis proteins (MCP) to form gamma-glutamyl methyl ester residues in MCP.</text>
</comment>
<dbReference type="PROSITE" id="PS50123">
    <property type="entry name" value="CHER"/>
    <property type="match status" value="1"/>
</dbReference>
<evidence type="ECO:0000313" key="9">
    <source>
        <dbReference type="Proteomes" id="UP000214747"/>
    </source>
</evidence>
<dbReference type="GO" id="GO:0008983">
    <property type="term" value="F:protein-glutamate O-methyltransferase activity"/>
    <property type="evidence" value="ECO:0007669"/>
    <property type="project" value="UniProtKB-EC"/>
</dbReference>
<dbReference type="SMART" id="SM00138">
    <property type="entry name" value="MeTrc"/>
    <property type="match status" value="1"/>
</dbReference>
<dbReference type="RefSeq" id="WP_088753891.1">
    <property type="nucleotide sequence ID" value="NZ_NJGV01000002.1"/>
</dbReference>
<name>A0A225SYN6_9BURK</name>
<dbReference type="SUPFAM" id="SSF53335">
    <property type="entry name" value="S-adenosyl-L-methionine-dependent methyltransferases"/>
    <property type="match status" value="1"/>
</dbReference>
<feature type="binding site" evidence="6">
    <location>
        <position position="126"/>
    </location>
    <ligand>
        <name>S-adenosyl-L-methionine</name>
        <dbReference type="ChEBI" id="CHEBI:59789"/>
    </ligand>
</feature>
<evidence type="ECO:0000259" key="7">
    <source>
        <dbReference type="PROSITE" id="PS50123"/>
    </source>
</evidence>
<evidence type="ECO:0000256" key="3">
    <source>
        <dbReference type="ARBA" id="ARBA00022679"/>
    </source>
</evidence>
<organism evidence="8 9">
    <name type="scientific">Herbaspirillum aquaticum</name>
    <dbReference type="NCBI Taxonomy" id="568783"/>
    <lineage>
        <taxon>Bacteria</taxon>
        <taxon>Pseudomonadati</taxon>
        <taxon>Pseudomonadota</taxon>
        <taxon>Betaproteobacteria</taxon>
        <taxon>Burkholderiales</taxon>
        <taxon>Oxalobacteraceae</taxon>
        <taxon>Herbaspirillum</taxon>
    </lineage>
</organism>
<dbReference type="InterPro" id="IPR050903">
    <property type="entry name" value="Bact_Chemotaxis_MeTrfase"/>
</dbReference>
<evidence type="ECO:0000256" key="2">
    <source>
        <dbReference type="ARBA" id="ARBA00022603"/>
    </source>
</evidence>
<dbReference type="EC" id="2.1.1.80" evidence="5"/>
<evidence type="ECO:0000256" key="4">
    <source>
        <dbReference type="ARBA" id="ARBA00022691"/>
    </source>
</evidence>
<reference evidence="8 9" key="1">
    <citation type="journal article" date="2010" name="Int. J. Syst. Evol. Microbiol.">
        <title>Reclassification of Herbaspirillum putei as a later heterotypic synonym of Herbaspirillum huttiense, with the description of H. huttiense subsp. huttiense subsp. nov. and H. huttiense subsp. putei subsp. nov., comb. nov., and description of Herbaspirillum aquaticum sp. nov.</title>
        <authorList>
            <person name="Dobritsa A.P."/>
            <person name="Reddy M.C."/>
            <person name="Samadpour M."/>
        </authorList>
    </citation>
    <scope>NUCLEOTIDE SEQUENCE [LARGE SCALE GENOMIC DNA]</scope>
    <source>
        <strain evidence="8 9">IEH 4430</strain>
    </source>
</reference>
<dbReference type="GO" id="GO:0032259">
    <property type="term" value="P:methylation"/>
    <property type="evidence" value="ECO:0007669"/>
    <property type="project" value="UniProtKB-KW"/>
</dbReference>
<dbReference type="InterPro" id="IPR022642">
    <property type="entry name" value="CheR_C"/>
</dbReference>
<sequence>MNVSAETPASSISAEDFERFREYFYRRSGIHFESTKRYFVDKRLIDRIQAAGCADFREYFSLLRFETSGREWQRLVNEMTVNETYFMREHYQFDCMVQSMLPELVARKPRGEPMRIWIMPSSSGEEAYTVAMYLLERWPELARWDVEIVSSDIDTRILAQAEAGLYSPRAVHQLPAAWLQKYFTREGENWRINRSLREVVAFTRVNLNERNEVAAYRNYDLVFCRNLLIYFDDASRRRAAEAFYDVLRPGGFICLGHSESMSRISSLFAIRKFAQAIVYQKPLEQA</sequence>
<accession>A0A225SYN6</accession>
<dbReference type="PIRSF" id="PIRSF000410">
    <property type="entry name" value="CheR"/>
    <property type="match status" value="1"/>
</dbReference>
<evidence type="ECO:0000256" key="6">
    <source>
        <dbReference type="PIRSR" id="PIRSR000410-1"/>
    </source>
</evidence>
<comment type="catalytic activity">
    <reaction evidence="1 5">
        <text>L-glutamyl-[protein] + S-adenosyl-L-methionine = [protein]-L-glutamate 5-O-methyl ester + S-adenosyl-L-homocysteine</text>
        <dbReference type="Rhea" id="RHEA:24452"/>
        <dbReference type="Rhea" id="RHEA-COMP:10208"/>
        <dbReference type="Rhea" id="RHEA-COMP:10311"/>
        <dbReference type="ChEBI" id="CHEBI:29973"/>
        <dbReference type="ChEBI" id="CHEBI:57856"/>
        <dbReference type="ChEBI" id="CHEBI:59789"/>
        <dbReference type="ChEBI" id="CHEBI:82795"/>
        <dbReference type="EC" id="2.1.1.80"/>
    </reaction>
</comment>
<gene>
    <name evidence="8" type="ORF">CEJ45_03900</name>
</gene>
<feature type="binding site" evidence="6">
    <location>
        <position position="82"/>
    </location>
    <ligand>
        <name>S-adenosyl-L-methionine</name>
        <dbReference type="ChEBI" id="CHEBI:59789"/>
    </ligand>
</feature>
<feature type="binding site" evidence="6">
    <location>
        <begin position="225"/>
        <end position="226"/>
    </location>
    <ligand>
        <name>S-adenosyl-L-methionine</name>
        <dbReference type="ChEBI" id="CHEBI:59789"/>
    </ligand>
</feature>
<dbReference type="PRINTS" id="PR00996">
    <property type="entry name" value="CHERMTFRASE"/>
</dbReference>
<comment type="caution">
    <text evidence="8">The sequence shown here is derived from an EMBL/GenBank/DDBJ whole genome shotgun (WGS) entry which is preliminary data.</text>
</comment>
<feature type="binding site" evidence="6">
    <location>
        <position position="88"/>
    </location>
    <ligand>
        <name>S-adenosyl-L-methionine</name>
        <dbReference type="ChEBI" id="CHEBI:59789"/>
    </ligand>
</feature>
<dbReference type="PANTHER" id="PTHR24422">
    <property type="entry name" value="CHEMOTAXIS PROTEIN METHYLTRANSFERASE"/>
    <property type="match status" value="1"/>
</dbReference>
<evidence type="ECO:0000256" key="5">
    <source>
        <dbReference type="PIRNR" id="PIRNR000410"/>
    </source>
</evidence>
<feature type="binding site" evidence="6">
    <location>
        <position position="152"/>
    </location>
    <ligand>
        <name>S-adenosyl-L-methionine</name>
        <dbReference type="ChEBI" id="CHEBI:59789"/>
    </ligand>
</feature>
<dbReference type="EMBL" id="NJGV01000002">
    <property type="protein sequence ID" value="OWY36358.1"/>
    <property type="molecule type" value="Genomic_DNA"/>
</dbReference>
<keyword evidence="2 5" id="KW-0489">Methyltransferase</keyword>
<evidence type="ECO:0000313" key="8">
    <source>
        <dbReference type="EMBL" id="OWY36358.1"/>
    </source>
</evidence>
<feature type="binding site" evidence="6">
    <location>
        <begin position="206"/>
        <end position="207"/>
    </location>
    <ligand>
        <name>S-adenosyl-L-methionine</name>
        <dbReference type="ChEBI" id="CHEBI:59789"/>
    </ligand>
</feature>